<accession>A0ABN0K3X9</accession>
<reference evidence="7 8" key="1">
    <citation type="submission" date="2013-02" db="EMBL/GenBank/DDBJ databases">
        <title>The Genome Sequence of Acinetobacter calcoaceticus CIP 81.8.</title>
        <authorList>
            <consortium name="The Broad Institute Genome Sequencing Platform"/>
            <consortium name="The Broad Institute Genome Sequencing Center for Infectious Disease"/>
            <person name="Cerqueira G."/>
            <person name="Feldgarden M."/>
            <person name="Courvalin P."/>
            <person name="Perichon B."/>
            <person name="Grillot-Courvalin C."/>
            <person name="Clermont D."/>
            <person name="Rocha E."/>
            <person name="Yoon E.-J."/>
            <person name="Nemec A."/>
            <person name="Walker B."/>
            <person name="Young S.K."/>
            <person name="Zeng Q."/>
            <person name="Gargeya S."/>
            <person name="Fitzgerald M."/>
            <person name="Haas B."/>
            <person name="Abouelleil A."/>
            <person name="Alvarado L."/>
            <person name="Arachchi H.M."/>
            <person name="Berlin A.M."/>
            <person name="Chapman S.B."/>
            <person name="Dewar J."/>
            <person name="Goldberg J."/>
            <person name="Griggs A."/>
            <person name="Gujja S."/>
            <person name="Hansen M."/>
            <person name="Howarth C."/>
            <person name="Imamovic A."/>
            <person name="Larimer J."/>
            <person name="McCowan C."/>
            <person name="Murphy C."/>
            <person name="Neiman D."/>
            <person name="Pearson M."/>
            <person name="Priest M."/>
            <person name="Roberts A."/>
            <person name="Saif S."/>
            <person name="Shea T."/>
            <person name="Sisk P."/>
            <person name="Sykes S."/>
            <person name="Wortman J."/>
            <person name="Nusbaum C."/>
            <person name="Birren B."/>
        </authorList>
    </citation>
    <scope>NUCLEOTIDE SEQUENCE [LARGE SCALE GENOMIC DNA]</scope>
    <source>
        <strain evidence="7 8">CIP 81.8</strain>
    </source>
</reference>
<gene>
    <name evidence="7" type="ORF">F936_03440</name>
</gene>
<feature type="transmembrane region" description="Helical" evidence="6">
    <location>
        <begin position="110"/>
        <end position="128"/>
    </location>
</feature>
<dbReference type="Pfam" id="PF01943">
    <property type="entry name" value="Polysacc_synt"/>
    <property type="match status" value="1"/>
</dbReference>
<evidence type="ECO:0000313" key="7">
    <source>
        <dbReference type="EMBL" id="ENV97788.1"/>
    </source>
</evidence>
<dbReference type="RefSeq" id="WP_005049223.1">
    <property type="nucleotide sequence ID" value="NZ_KB849780.1"/>
</dbReference>
<feature type="transmembrane region" description="Helical" evidence="6">
    <location>
        <begin position="386"/>
        <end position="406"/>
    </location>
</feature>
<dbReference type="InterPro" id="IPR002797">
    <property type="entry name" value="Polysacc_synth"/>
</dbReference>
<evidence type="ECO:0000313" key="8">
    <source>
        <dbReference type="Proteomes" id="UP000013024"/>
    </source>
</evidence>
<comment type="caution">
    <text evidence="7">The sequence shown here is derived from an EMBL/GenBank/DDBJ whole genome shotgun (WGS) entry which is preliminary data.</text>
</comment>
<protein>
    <recommendedName>
        <fullName evidence="9">Polysaccharide biosynthesis protein C-terminal domain-containing protein</fullName>
    </recommendedName>
</protein>
<name>A0ABN0K3X9_ACICA</name>
<dbReference type="InterPro" id="IPR050833">
    <property type="entry name" value="Poly_Biosynth_Transport"/>
</dbReference>
<keyword evidence="2" id="KW-1003">Cell membrane</keyword>
<keyword evidence="5 6" id="KW-0472">Membrane</keyword>
<evidence type="ECO:0000256" key="2">
    <source>
        <dbReference type="ARBA" id="ARBA00022475"/>
    </source>
</evidence>
<feature type="transmembrane region" description="Helical" evidence="6">
    <location>
        <begin position="360"/>
        <end position="380"/>
    </location>
</feature>
<feature type="transmembrane region" description="Helical" evidence="6">
    <location>
        <begin position="38"/>
        <end position="58"/>
    </location>
</feature>
<evidence type="ECO:0000256" key="4">
    <source>
        <dbReference type="ARBA" id="ARBA00022989"/>
    </source>
</evidence>
<feature type="transmembrane region" description="Helical" evidence="6">
    <location>
        <begin position="12"/>
        <end position="32"/>
    </location>
</feature>
<evidence type="ECO:0008006" key="9">
    <source>
        <dbReference type="Google" id="ProtNLM"/>
    </source>
</evidence>
<dbReference type="GeneID" id="92918205"/>
<feature type="transmembrane region" description="Helical" evidence="6">
    <location>
        <begin position="249"/>
        <end position="275"/>
    </location>
</feature>
<evidence type="ECO:0000256" key="1">
    <source>
        <dbReference type="ARBA" id="ARBA00004651"/>
    </source>
</evidence>
<keyword evidence="3 6" id="KW-0812">Transmembrane</keyword>
<organism evidence="7 8">
    <name type="scientific">Acinetobacter calcoaceticus DSM 30006 = CIP 81.8</name>
    <dbReference type="NCBI Taxonomy" id="981331"/>
    <lineage>
        <taxon>Bacteria</taxon>
        <taxon>Pseudomonadati</taxon>
        <taxon>Pseudomonadota</taxon>
        <taxon>Gammaproteobacteria</taxon>
        <taxon>Moraxellales</taxon>
        <taxon>Moraxellaceae</taxon>
        <taxon>Acinetobacter</taxon>
        <taxon>Acinetobacter calcoaceticus/baumannii complex</taxon>
    </lineage>
</organism>
<evidence type="ECO:0000256" key="3">
    <source>
        <dbReference type="ARBA" id="ARBA00022692"/>
    </source>
</evidence>
<proteinExistence type="predicted"/>
<feature type="transmembrane region" description="Helical" evidence="6">
    <location>
        <begin position="330"/>
        <end position="348"/>
    </location>
</feature>
<dbReference type="PANTHER" id="PTHR30250">
    <property type="entry name" value="PST FAMILY PREDICTED COLANIC ACID TRANSPORTER"/>
    <property type="match status" value="1"/>
</dbReference>
<keyword evidence="8" id="KW-1185">Reference proteome</keyword>
<comment type="subcellular location">
    <subcellularLocation>
        <location evidence="1">Cell membrane</location>
        <topology evidence="1">Multi-pass membrane protein</topology>
    </subcellularLocation>
</comment>
<evidence type="ECO:0000256" key="5">
    <source>
        <dbReference type="ARBA" id="ARBA00023136"/>
    </source>
</evidence>
<feature type="transmembrane region" description="Helical" evidence="6">
    <location>
        <begin position="212"/>
        <end position="229"/>
    </location>
</feature>
<dbReference type="PANTHER" id="PTHR30250:SF11">
    <property type="entry name" value="O-ANTIGEN TRANSPORTER-RELATED"/>
    <property type="match status" value="1"/>
</dbReference>
<evidence type="ECO:0000256" key="6">
    <source>
        <dbReference type="SAM" id="Phobius"/>
    </source>
</evidence>
<sequence>MNIKQKIMRYSVGPLGAALISLITIPLIAWLYNVADVAKFSIFQSVVILYSLVLCLGLDQAFIREYYDSDIKESLLKNIYLGALLPSLIFILFTFVFFREEIILFLYDEYSIQLYILTILTCFFSLSIKMLGAIQRVQEQALLFSLSQLLPKIIFLLLIIVFFKMGPAKFENILWSQFLSVFIVFIYFLWINRNNFKKSMKSKIDIYSIKKYYSFGLPLILTGAVIWGLKLADRFYLKIFSDLKQLGLYAMAISIASGVAIFSGVFNTIWSPLVYKWVNDSNIYDNSIPDKVRAVSYKISICILMVIIFLVFASKIIVKILPSNYADIHLIVPLCAIAPLLYTLSEVTGIGINLMKKTKYTLWSCISAIVVHISLSFFLIPKFGAVGASVAGAISFYVFFIMRTIFSNYIWVNCNLSKTYIVSFLSLCCSLIPVVF</sequence>
<feature type="transmembrane region" description="Helical" evidence="6">
    <location>
        <begin position="149"/>
        <end position="167"/>
    </location>
</feature>
<dbReference type="EMBL" id="APQI01000006">
    <property type="protein sequence ID" value="ENV97788.1"/>
    <property type="molecule type" value="Genomic_DNA"/>
</dbReference>
<keyword evidence="4 6" id="KW-1133">Transmembrane helix</keyword>
<feature type="transmembrane region" description="Helical" evidence="6">
    <location>
        <begin position="295"/>
        <end position="318"/>
    </location>
</feature>
<dbReference type="Proteomes" id="UP000013024">
    <property type="component" value="Unassembled WGS sequence"/>
</dbReference>
<feature type="transmembrane region" description="Helical" evidence="6">
    <location>
        <begin position="79"/>
        <end position="98"/>
    </location>
</feature>
<feature type="transmembrane region" description="Helical" evidence="6">
    <location>
        <begin position="173"/>
        <end position="191"/>
    </location>
</feature>